<keyword evidence="6" id="KW-1185">Reference proteome</keyword>
<dbReference type="GO" id="GO:0004848">
    <property type="term" value="F:ureidoglycolate hydrolase activity"/>
    <property type="evidence" value="ECO:0007669"/>
    <property type="project" value="InterPro"/>
</dbReference>
<keyword evidence="2" id="KW-0659">Purine metabolism</keyword>
<evidence type="ECO:0000313" key="6">
    <source>
        <dbReference type="Proteomes" id="UP000225379"/>
    </source>
</evidence>
<evidence type="ECO:0000256" key="4">
    <source>
        <dbReference type="ARBA" id="ARBA00047684"/>
    </source>
</evidence>
<evidence type="ECO:0000256" key="2">
    <source>
        <dbReference type="ARBA" id="ARBA00022631"/>
    </source>
</evidence>
<proteinExistence type="predicted"/>
<dbReference type="InterPro" id="IPR047233">
    <property type="entry name" value="UAH_cupin"/>
</dbReference>
<organism evidence="5 6">
    <name type="scientific">Azospirillum palustre</name>
    <dbReference type="NCBI Taxonomy" id="2044885"/>
    <lineage>
        <taxon>Bacteria</taxon>
        <taxon>Pseudomonadati</taxon>
        <taxon>Pseudomonadota</taxon>
        <taxon>Alphaproteobacteria</taxon>
        <taxon>Rhodospirillales</taxon>
        <taxon>Azospirillaceae</taxon>
        <taxon>Azospirillum</taxon>
    </lineage>
</organism>
<dbReference type="GO" id="GO:0000256">
    <property type="term" value="P:allantoin catabolic process"/>
    <property type="evidence" value="ECO:0007669"/>
    <property type="project" value="InterPro"/>
</dbReference>
<accession>A0A2B8BCU1</accession>
<dbReference type="EMBL" id="PDKW01000042">
    <property type="protein sequence ID" value="PGH55735.1"/>
    <property type="molecule type" value="Genomic_DNA"/>
</dbReference>
<dbReference type="InterPro" id="IPR007247">
    <property type="entry name" value="Ureidogly_lyase"/>
</dbReference>
<evidence type="ECO:0000256" key="3">
    <source>
        <dbReference type="ARBA" id="ARBA00023239"/>
    </source>
</evidence>
<comment type="caution">
    <text evidence="5">The sequence shown here is derived from an EMBL/GenBank/DDBJ whole genome shotgun (WGS) entry which is preliminary data.</text>
</comment>
<comment type="catalytic activity">
    <reaction evidence="4">
        <text>(S)-ureidoglycolate = urea + glyoxylate</text>
        <dbReference type="Rhea" id="RHEA:11304"/>
        <dbReference type="ChEBI" id="CHEBI:16199"/>
        <dbReference type="ChEBI" id="CHEBI:36655"/>
        <dbReference type="ChEBI" id="CHEBI:57296"/>
        <dbReference type="EC" id="4.3.2.3"/>
    </reaction>
</comment>
<dbReference type="SUPFAM" id="SSF51182">
    <property type="entry name" value="RmlC-like cupins"/>
    <property type="match status" value="1"/>
</dbReference>
<dbReference type="GO" id="GO:0050385">
    <property type="term" value="F:ureidoglycolate lyase activity"/>
    <property type="evidence" value="ECO:0007669"/>
    <property type="project" value="UniProtKB-EC"/>
</dbReference>
<sequence>MSAARIIPAVPLTGDAFAPFGTVLSAGMGRSSLVNDGRGIRYDAEHGLGFAGEPLPPVLALYRITPSQLPFAVTAMEQHPLSSQTFVPMTGGRFLVVAALADDAGEPDPETARAFVAGPDQAITYAGGVWHCPLVALDETADFAMMMWRAPDPDADCRVVSLSVPLLVADHAAAI</sequence>
<dbReference type="InterPro" id="IPR011051">
    <property type="entry name" value="RmlC_Cupin_sf"/>
</dbReference>
<dbReference type="InterPro" id="IPR024060">
    <property type="entry name" value="Ureidoglycolate_lyase_dom_sf"/>
</dbReference>
<dbReference type="RefSeq" id="WP_098738449.1">
    <property type="nucleotide sequence ID" value="NZ_PDKW01000042.1"/>
</dbReference>
<dbReference type="Proteomes" id="UP000225379">
    <property type="component" value="Unassembled WGS sequence"/>
</dbReference>
<evidence type="ECO:0000313" key="5">
    <source>
        <dbReference type="EMBL" id="PGH55735.1"/>
    </source>
</evidence>
<reference evidence="6" key="1">
    <citation type="submission" date="2017-10" db="EMBL/GenBank/DDBJ databases">
        <authorList>
            <person name="Kravchenko I.K."/>
            <person name="Grouzdev D.S."/>
        </authorList>
    </citation>
    <scope>NUCLEOTIDE SEQUENCE [LARGE SCALE GENOMIC DNA]</scope>
    <source>
        <strain evidence="6">B2</strain>
    </source>
</reference>
<dbReference type="OrthoDB" id="9804602at2"/>
<gene>
    <name evidence="5" type="ORF">CRT60_20920</name>
</gene>
<dbReference type="Gene3D" id="2.60.120.480">
    <property type="entry name" value="Ureidoglycolate hydrolase"/>
    <property type="match status" value="1"/>
</dbReference>
<dbReference type="AlphaFoldDB" id="A0A2B8BCU1"/>
<name>A0A2B8BCU1_9PROT</name>
<dbReference type="PANTHER" id="PTHR21221:SF1">
    <property type="entry name" value="UREIDOGLYCOLATE LYASE"/>
    <property type="match status" value="1"/>
</dbReference>
<dbReference type="PANTHER" id="PTHR21221">
    <property type="entry name" value="UREIDOGLYCOLATE HYDROLASE"/>
    <property type="match status" value="1"/>
</dbReference>
<dbReference type="CDD" id="cd20298">
    <property type="entry name" value="cupin_UAH"/>
    <property type="match status" value="1"/>
</dbReference>
<keyword evidence="5" id="KW-0378">Hydrolase</keyword>
<dbReference type="Pfam" id="PF04115">
    <property type="entry name" value="Ureidogly_lyase"/>
    <property type="match status" value="1"/>
</dbReference>
<dbReference type="GO" id="GO:0006144">
    <property type="term" value="P:purine nucleobase metabolic process"/>
    <property type="evidence" value="ECO:0007669"/>
    <property type="project" value="UniProtKB-KW"/>
</dbReference>
<evidence type="ECO:0000256" key="1">
    <source>
        <dbReference type="ARBA" id="ARBA00011738"/>
    </source>
</evidence>
<protein>
    <submittedName>
        <fullName evidence="5">Ureidoglycolate hydrolase</fullName>
    </submittedName>
</protein>
<comment type="subunit">
    <text evidence="1">Homodimer.</text>
</comment>
<keyword evidence="3" id="KW-0456">Lyase</keyword>